<dbReference type="SMART" id="SM00422">
    <property type="entry name" value="HTH_MERR"/>
    <property type="match status" value="1"/>
</dbReference>
<dbReference type="Gene3D" id="1.10.1660.10">
    <property type="match status" value="1"/>
</dbReference>
<dbReference type="InterPro" id="IPR047057">
    <property type="entry name" value="MerR_fam"/>
</dbReference>
<gene>
    <name evidence="3" type="ORF">GETHLI_03420</name>
</gene>
<accession>A0ABQ5QCI5</accession>
<dbReference type="EMBL" id="BSDE01000001">
    <property type="protein sequence ID" value="GLH71840.1"/>
    <property type="molecule type" value="Genomic_DNA"/>
</dbReference>
<evidence type="ECO:0000313" key="3">
    <source>
        <dbReference type="EMBL" id="GLH71840.1"/>
    </source>
</evidence>
<dbReference type="PANTHER" id="PTHR30204">
    <property type="entry name" value="REDOX-CYCLING DRUG-SENSING TRANSCRIPTIONAL ACTIVATOR SOXR"/>
    <property type="match status" value="1"/>
</dbReference>
<evidence type="ECO:0000256" key="1">
    <source>
        <dbReference type="ARBA" id="ARBA00023125"/>
    </source>
</evidence>
<feature type="domain" description="HTH merR-type" evidence="2">
    <location>
        <begin position="19"/>
        <end position="86"/>
    </location>
</feature>
<dbReference type="Proteomes" id="UP001165069">
    <property type="component" value="Unassembled WGS sequence"/>
</dbReference>
<dbReference type="Pfam" id="PF13411">
    <property type="entry name" value="MerR_1"/>
    <property type="match status" value="1"/>
</dbReference>
<evidence type="ECO:0000313" key="4">
    <source>
        <dbReference type="Proteomes" id="UP001165069"/>
    </source>
</evidence>
<organism evidence="3 4">
    <name type="scientific">Geothrix limicola</name>
    <dbReference type="NCBI Taxonomy" id="2927978"/>
    <lineage>
        <taxon>Bacteria</taxon>
        <taxon>Pseudomonadati</taxon>
        <taxon>Acidobacteriota</taxon>
        <taxon>Holophagae</taxon>
        <taxon>Holophagales</taxon>
        <taxon>Holophagaceae</taxon>
        <taxon>Geothrix</taxon>
    </lineage>
</organism>
<comment type="caution">
    <text evidence="3">The sequence shown here is derived from an EMBL/GenBank/DDBJ whole genome shotgun (WGS) entry which is preliminary data.</text>
</comment>
<dbReference type="PANTHER" id="PTHR30204:SF58">
    <property type="entry name" value="HTH-TYPE TRANSCRIPTIONAL REGULATOR YFMP"/>
    <property type="match status" value="1"/>
</dbReference>
<dbReference type="CDD" id="cd04776">
    <property type="entry name" value="HTH_GnyR"/>
    <property type="match status" value="1"/>
</dbReference>
<sequence>MVVAIAWGLRKIAPMIERTFTISELAAEFGLTPRAIRHYEEQGLVSPRRVGLQRIYTRRDRTRLKLTLRGKRLGLSLTDIRELIDMYDNQPDETPQLLKLVGVLGHRRATLEQQRRDIEEILAEIGAFERQCREILAARK</sequence>
<evidence type="ECO:0000259" key="2">
    <source>
        <dbReference type="PROSITE" id="PS50937"/>
    </source>
</evidence>
<dbReference type="InterPro" id="IPR000551">
    <property type="entry name" value="MerR-type_HTH_dom"/>
</dbReference>
<dbReference type="InterPro" id="IPR009061">
    <property type="entry name" value="DNA-bd_dom_put_sf"/>
</dbReference>
<dbReference type="PROSITE" id="PS50937">
    <property type="entry name" value="HTH_MERR_2"/>
    <property type="match status" value="1"/>
</dbReference>
<name>A0ABQ5QCI5_9BACT</name>
<protein>
    <submittedName>
        <fullName evidence="3">MerR family transcriptional regulator</fullName>
    </submittedName>
</protein>
<proteinExistence type="predicted"/>
<keyword evidence="1" id="KW-0238">DNA-binding</keyword>
<reference evidence="3 4" key="1">
    <citation type="journal article" date="2023" name="Antonie Van Leeuwenhoek">
        <title>Mesoterricola silvestris gen. nov., sp. nov., Mesoterricola sediminis sp. nov., Geothrix oryzae sp. nov., Geothrix edaphica sp. nov., Geothrix rubra sp. nov., and Geothrix limicola sp. nov., six novel members of Acidobacteriota isolated from soils.</title>
        <authorList>
            <person name="Itoh H."/>
            <person name="Sugisawa Y."/>
            <person name="Mise K."/>
            <person name="Xu Z."/>
            <person name="Kuniyasu M."/>
            <person name="Ushijima N."/>
            <person name="Kawano K."/>
            <person name="Kobayashi E."/>
            <person name="Shiratori Y."/>
            <person name="Masuda Y."/>
            <person name="Senoo K."/>
        </authorList>
    </citation>
    <scope>NUCLEOTIDE SEQUENCE [LARGE SCALE GENOMIC DNA]</scope>
    <source>
        <strain evidence="3 4">Red804</strain>
    </source>
</reference>
<keyword evidence="4" id="KW-1185">Reference proteome</keyword>
<dbReference type="SUPFAM" id="SSF46955">
    <property type="entry name" value="Putative DNA-binding domain"/>
    <property type="match status" value="1"/>
</dbReference>